<accession>A0A2T9WRM3</accession>
<gene>
    <name evidence="1" type="ORF">DDW05_02755</name>
</gene>
<comment type="caution">
    <text evidence="1">The sequence shown here is derived from an EMBL/GenBank/DDBJ whole genome shotgun (WGS) entry which is preliminary data.</text>
</comment>
<reference evidence="1 2" key="1">
    <citation type="journal article" date="2015" name="Appl. Environ. Microbiol.">
        <title>Nanoarchaeota, Their Sulfolobales Host, and Nanoarchaeota Virus Distribution across Yellowstone National Park Hot Springs.</title>
        <authorList>
            <person name="Munson-McGee J.H."/>
            <person name="Field E.K."/>
            <person name="Bateson M."/>
            <person name="Rooney C."/>
            <person name="Stepanauskas R."/>
            <person name="Young M.J."/>
        </authorList>
    </citation>
    <scope>NUCLEOTIDE SEQUENCE [LARGE SCALE GENOMIC DNA]</scope>
    <source>
        <strain evidence="1">SCGC AB-777_O03</strain>
    </source>
</reference>
<dbReference type="SUPFAM" id="SSF56112">
    <property type="entry name" value="Protein kinase-like (PK-like)"/>
    <property type="match status" value="1"/>
</dbReference>
<proteinExistence type="predicted"/>
<organism evidence="1 2">
    <name type="scientific">Nanobsidianus stetteri</name>
    <dbReference type="NCBI Taxonomy" id="1294122"/>
    <lineage>
        <taxon>Archaea</taxon>
        <taxon>Nanobdellota</taxon>
        <taxon>Candidatus Nanoarchaeia</taxon>
        <taxon>Nanoarchaeales</taxon>
        <taxon>Nanopusillaceae</taxon>
        <taxon>Candidatus Nanobsidianus</taxon>
    </lineage>
</organism>
<evidence type="ECO:0000313" key="1">
    <source>
        <dbReference type="EMBL" id="PVU70504.1"/>
    </source>
</evidence>
<evidence type="ECO:0008006" key="3">
    <source>
        <dbReference type="Google" id="ProtNLM"/>
    </source>
</evidence>
<dbReference type="EMBL" id="QEFH01000026">
    <property type="protein sequence ID" value="PVU70504.1"/>
    <property type="molecule type" value="Genomic_DNA"/>
</dbReference>
<protein>
    <recommendedName>
        <fullName evidence="3">Serine/threonine protein kinase</fullName>
    </recommendedName>
</protein>
<dbReference type="Proteomes" id="UP000245908">
    <property type="component" value="Unassembled WGS sequence"/>
</dbReference>
<dbReference type="InterPro" id="IPR011009">
    <property type="entry name" value="Kinase-like_dom_sf"/>
</dbReference>
<sequence>MKKIDEGWHSEIFLTENSTIIKKFKDKLYKNYEKEKYFLNLLSNYGFVPKIISYNDKNLEIEMEYVNGKKFEDLDIEEKKKYLYNILDILFLLDRLKIEKEEMRRPYEHIIIRDNRIYLIDWERARIKNNPSNLTQFIQYLIDDKIIDIDRELINLLREYKKFYSEEIFNKIKEKIKSILNNREY</sequence>
<name>A0A2T9WRM3_NANST</name>
<evidence type="ECO:0000313" key="2">
    <source>
        <dbReference type="Proteomes" id="UP000245908"/>
    </source>
</evidence>
<dbReference type="AlphaFoldDB" id="A0A2T9WRM3"/>